<sequence length="327" mass="36160">MAGAAATAIATASSTFPRLDFRGHPASSKRALTYELRGNDREQDDEDGMEPWDEGTQRLECAGEVDSILDEELNPIPFSELPSLTNIGMCSQGIVKLSSNIRFLASATCVQICCNELSKIPAEIGYLRNLTLLDLSKNNLTSLPETIIHLTKLVNLKLSSNQLESIPAAIGGLTKLAVLSLDHNQLKAIPPQIGLIKDLVSLDLSDNPIKVLPAELGKLQFLRRLTLDRCPLVEDFKHSPLHSPPTLLELAARVLVRHDVTVPPTLPPHLKDYLKGAGTCTFCDGPYFESWVTRGKMVEKNEMLIPLEYTLCVPHWNTEMERVKLMF</sequence>
<reference evidence="5" key="1">
    <citation type="journal article" date="2020" name="Fungal Divers.">
        <title>Resolving the Mortierellaceae phylogeny through synthesis of multi-gene phylogenetics and phylogenomics.</title>
        <authorList>
            <person name="Vandepol N."/>
            <person name="Liber J."/>
            <person name="Desiro A."/>
            <person name="Na H."/>
            <person name="Kennedy M."/>
            <person name="Barry K."/>
            <person name="Grigoriev I.V."/>
            <person name="Miller A.N."/>
            <person name="O'Donnell K."/>
            <person name="Stajich J.E."/>
            <person name="Bonito G."/>
        </authorList>
    </citation>
    <scope>NUCLEOTIDE SEQUENCE</scope>
    <source>
        <strain evidence="5">MES-2147</strain>
    </source>
</reference>
<evidence type="ECO:0000313" key="6">
    <source>
        <dbReference type="Proteomes" id="UP000749646"/>
    </source>
</evidence>
<feature type="non-terminal residue" evidence="5">
    <location>
        <position position="327"/>
    </location>
</feature>
<dbReference type="PANTHER" id="PTHR48051">
    <property type="match status" value="1"/>
</dbReference>
<dbReference type="InterPro" id="IPR032675">
    <property type="entry name" value="LRR_dom_sf"/>
</dbReference>
<evidence type="ECO:0000313" key="5">
    <source>
        <dbReference type="EMBL" id="KAF9972693.1"/>
    </source>
</evidence>
<dbReference type="InterPro" id="IPR050216">
    <property type="entry name" value="LRR_domain-containing"/>
</dbReference>
<dbReference type="Proteomes" id="UP000749646">
    <property type="component" value="Unassembled WGS sequence"/>
</dbReference>
<dbReference type="AlphaFoldDB" id="A0A9P6JGR4"/>
<proteinExistence type="predicted"/>
<gene>
    <name evidence="5" type="ORF">BGZ65_009667</name>
</gene>
<feature type="region of interest" description="Disordered" evidence="3">
    <location>
        <begin position="32"/>
        <end position="53"/>
    </location>
</feature>
<keyword evidence="1" id="KW-0433">Leucine-rich repeat</keyword>
<organism evidence="5 6">
    <name type="scientific">Modicella reniformis</name>
    <dbReference type="NCBI Taxonomy" id="1440133"/>
    <lineage>
        <taxon>Eukaryota</taxon>
        <taxon>Fungi</taxon>
        <taxon>Fungi incertae sedis</taxon>
        <taxon>Mucoromycota</taxon>
        <taxon>Mortierellomycotina</taxon>
        <taxon>Mortierellomycetes</taxon>
        <taxon>Mortierellales</taxon>
        <taxon>Mortierellaceae</taxon>
        <taxon>Modicella</taxon>
    </lineage>
</organism>
<dbReference type="PROSITE" id="PS51450">
    <property type="entry name" value="LRR"/>
    <property type="match status" value="3"/>
</dbReference>
<dbReference type="OrthoDB" id="660555at2759"/>
<feature type="domain" description="Disease resistance R13L4/SHOC-2-like LRR" evidence="4">
    <location>
        <begin position="112"/>
        <end position="183"/>
    </location>
</feature>
<keyword evidence="6" id="KW-1185">Reference proteome</keyword>
<dbReference type="SMART" id="SM00369">
    <property type="entry name" value="LRR_TYP"/>
    <property type="match status" value="4"/>
</dbReference>
<dbReference type="Gene3D" id="3.80.10.10">
    <property type="entry name" value="Ribonuclease Inhibitor"/>
    <property type="match status" value="2"/>
</dbReference>
<comment type="caution">
    <text evidence="5">The sequence shown here is derived from an EMBL/GenBank/DDBJ whole genome shotgun (WGS) entry which is preliminary data.</text>
</comment>
<evidence type="ECO:0000259" key="4">
    <source>
        <dbReference type="Pfam" id="PF23598"/>
    </source>
</evidence>
<dbReference type="Pfam" id="PF23598">
    <property type="entry name" value="LRR_14"/>
    <property type="match status" value="1"/>
</dbReference>
<keyword evidence="2" id="KW-0677">Repeat</keyword>
<dbReference type="PANTHER" id="PTHR48051:SF54">
    <property type="entry name" value="LEUCINE-RICH REPEAT-CONTAINING PROTEIN"/>
    <property type="match status" value="1"/>
</dbReference>
<evidence type="ECO:0000256" key="2">
    <source>
        <dbReference type="ARBA" id="ARBA00022737"/>
    </source>
</evidence>
<dbReference type="InterPro" id="IPR001611">
    <property type="entry name" value="Leu-rich_rpt"/>
</dbReference>
<accession>A0A9P6JGR4</accession>
<dbReference type="PRINTS" id="PR00019">
    <property type="entry name" value="LEURICHRPT"/>
</dbReference>
<dbReference type="Pfam" id="PF00560">
    <property type="entry name" value="LRR_1"/>
    <property type="match status" value="1"/>
</dbReference>
<dbReference type="GO" id="GO:0005737">
    <property type="term" value="C:cytoplasm"/>
    <property type="evidence" value="ECO:0007669"/>
    <property type="project" value="TreeGrafter"/>
</dbReference>
<evidence type="ECO:0000256" key="3">
    <source>
        <dbReference type="SAM" id="MobiDB-lite"/>
    </source>
</evidence>
<name>A0A9P6JGR4_9FUNG</name>
<evidence type="ECO:0000256" key="1">
    <source>
        <dbReference type="ARBA" id="ARBA00022614"/>
    </source>
</evidence>
<dbReference type="InterPro" id="IPR055414">
    <property type="entry name" value="LRR_R13L4/SHOC2-like"/>
</dbReference>
<dbReference type="InterPro" id="IPR003591">
    <property type="entry name" value="Leu-rich_rpt_typical-subtyp"/>
</dbReference>
<dbReference type="SUPFAM" id="SSF52058">
    <property type="entry name" value="L domain-like"/>
    <property type="match status" value="1"/>
</dbReference>
<dbReference type="EMBL" id="JAAAHW010004632">
    <property type="protein sequence ID" value="KAF9972693.1"/>
    <property type="molecule type" value="Genomic_DNA"/>
</dbReference>
<feature type="compositionally biased region" description="Acidic residues" evidence="3">
    <location>
        <begin position="42"/>
        <end position="53"/>
    </location>
</feature>
<protein>
    <recommendedName>
        <fullName evidence="4">Disease resistance R13L4/SHOC-2-like LRR domain-containing protein</fullName>
    </recommendedName>
</protein>